<name>K1SZ89_9ZZZZ</name>
<proteinExistence type="predicted"/>
<evidence type="ECO:0000313" key="1">
    <source>
        <dbReference type="EMBL" id="EKC52626.1"/>
    </source>
</evidence>
<reference evidence="1" key="1">
    <citation type="journal article" date="2013" name="Environ. Microbiol.">
        <title>Microbiota from the distal guts of lean and obese adolescents exhibit partial functional redundancy besides clear differences in community structure.</title>
        <authorList>
            <person name="Ferrer M."/>
            <person name="Ruiz A."/>
            <person name="Lanza F."/>
            <person name="Haange S.B."/>
            <person name="Oberbach A."/>
            <person name="Till H."/>
            <person name="Bargiela R."/>
            <person name="Campoy C."/>
            <person name="Segura M.T."/>
            <person name="Richter M."/>
            <person name="von Bergen M."/>
            <person name="Seifert J."/>
            <person name="Suarez A."/>
        </authorList>
    </citation>
    <scope>NUCLEOTIDE SEQUENCE</scope>
</reference>
<dbReference type="AlphaFoldDB" id="K1SZ89"/>
<dbReference type="EMBL" id="AJWY01011487">
    <property type="protein sequence ID" value="EKC52626.1"/>
    <property type="molecule type" value="Genomic_DNA"/>
</dbReference>
<organism evidence="1">
    <name type="scientific">human gut metagenome</name>
    <dbReference type="NCBI Taxonomy" id="408170"/>
    <lineage>
        <taxon>unclassified sequences</taxon>
        <taxon>metagenomes</taxon>
        <taxon>organismal metagenomes</taxon>
    </lineage>
</organism>
<comment type="caution">
    <text evidence="1">The sequence shown here is derived from an EMBL/GenBank/DDBJ whole genome shotgun (WGS) entry which is preliminary data.</text>
</comment>
<gene>
    <name evidence="1" type="ORF">LEA_16797</name>
</gene>
<accession>K1SZ89</accession>
<sequence>MSKSKEIRLLNDRLDYYTMEVEDDQFDAEEVIRILKRLDELEPLPEPDMSAEESLEAFWEYVKEREREEKIIAGR</sequence>
<protein>
    <submittedName>
        <fullName evidence="1">Histidinol dehydrogenase</fullName>
    </submittedName>
</protein>